<organism evidence="1 2">
    <name type="scientific">Helicobacter canis</name>
    <dbReference type="NCBI Taxonomy" id="29419"/>
    <lineage>
        <taxon>Bacteria</taxon>
        <taxon>Pseudomonadati</taxon>
        <taxon>Campylobacterota</taxon>
        <taxon>Epsilonproteobacteria</taxon>
        <taxon>Campylobacterales</taxon>
        <taxon>Helicobacteraceae</taxon>
        <taxon>Helicobacter</taxon>
    </lineage>
</organism>
<gene>
    <name evidence="1" type="ORF">F4V45_02900</name>
</gene>
<sequence>MRLRLNQIGYIANKIALDLYNSSLLALQVPIESVAKVAKDILEADVKDELAIDQKAQELLEKNQSEVEFLRVDERKLFGMIKRQIADERRFLLFWDDRYNALSHRILDTLLEKKYVQFNVNKNQIKNIIFKAIDSFAKMHDDIQDEIVEKIKNYKRKLLVGTDEYELIYDKLYEEELRKKGFM</sequence>
<dbReference type="EMBL" id="VXKE01000007">
    <property type="protein sequence ID" value="KAA8710475.1"/>
    <property type="molecule type" value="Genomic_DNA"/>
</dbReference>
<dbReference type="InterPro" id="IPR007463">
    <property type="entry name" value="DUF507"/>
</dbReference>
<dbReference type="RefSeq" id="WP_150336982.1">
    <property type="nucleotide sequence ID" value="NZ_CAUWKU010000008.1"/>
</dbReference>
<dbReference type="AlphaFoldDB" id="A0A5M9QTV9"/>
<accession>A0A5M9QTV9</accession>
<evidence type="ECO:0000313" key="2">
    <source>
        <dbReference type="Proteomes" id="UP000323707"/>
    </source>
</evidence>
<dbReference type="Pfam" id="PF04368">
    <property type="entry name" value="DUF507"/>
    <property type="match status" value="1"/>
</dbReference>
<protein>
    <submittedName>
        <fullName evidence="1">DUF507 family protein</fullName>
    </submittedName>
</protein>
<comment type="caution">
    <text evidence="1">The sequence shown here is derived from an EMBL/GenBank/DDBJ whole genome shotgun (WGS) entry which is preliminary data.</text>
</comment>
<dbReference type="Proteomes" id="UP000323707">
    <property type="component" value="Unassembled WGS sequence"/>
</dbReference>
<reference evidence="1 2" key="1">
    <citation type="submission" date="2019-09" db="EMBL/GenBank/DDBJ databases">
        <title>Draft genome sequence of various Type strains from the CCUG.</title>
        <authorList>
            <person name="Pineiro-Iglesias B."/>
            <person name="Tunovic T."/>
            <person name="Unosson C."/>
            <person name="Inganas E."/>
            <person name="Ohlen M."/>
            <person name="Cardew S."/>
            <person name="Jensie-Markopoulos S."/>
            <person name="Salva-Serra F."/>
            <person name="Jaen-Luchoro D."/>
            <person name="Karlsson R."/>
            <person name="Svensson-Stadler L."/>
            <person name="Chun J."/>
            <person name="Moore E."/>
        </authorList>
    </citation>
    <scope>NUCLEOTIDE SEQUENCE [LARGE SCALE GENOMIC DNA]</scope>
    <source>
        <strain evidence="1 2">CCUG 32756T</strain>
    </source>
</reference>
<evidence type="ECO:0000313" key="1">
    <source>
        <dbReference type="EMBL" id="KAA8710475.1"/>
    </source>
</evidence>
<name>A0A5M9QTV9_9HELI</name>
<proteinExistence type="predicted"/>